<name>A0A634AJ36_SALTM</name>
<organism evidence="1">
    <name type="scientific">Salmonella typhimurium</name>
    <dbReference type="NCBI Taxonomy" id="90371"/>
    <lineage>
        <taxon>Bacteria</taxon>
        <taxon>Pseudomonadati</taxon>
        <taxon>Pseudomonadota</taxon>
        <taxon>Gammaproteobacteria</taxon>
        <taxon>Enterobacterales</taxon>
        <taxon>Enterobacteriaceae</taxon>
        <taxon>Salmonella</taxon>
    </lineage>
</organism>
<sequence>MSSKRPRTTLLLTHELIDALKSLSEASGMTMSGIVVQFLEPSIPVMKQLEEAFTEAKKGSAGNGRQIIGSIVRAANESLEQLNKEFGELDD</sequence>
<gene>
    <name evidence="1" type="ORF">GB139_23980</name>
</gene>
<comment type="caution">
    <text evidence="1">The sequence shown here is derived from an EMBL/GenBank/DDBJ whole genome shotgun (WGS) entry which is preliminary data.</text>
</comment>
<accession>A0A634AJ36</accession>
<dbReference type="AlphaFoldDB" id="A0A634AJ36"/>
<proteinExistence type="predicted"/>
<reference evidence="1" key="1">
    <citation type="journal article" date="2018" name="Genome Biol.">
        <title>SKESA: strategic k-mer extension for scrupulous assemblies.</title>
        <authorList>
            <person name="Souvorov A."/>
            <person name="Agarwala R."/>
            <person name="Lipman D.J."/>
        </authorList>
    </citation>
    <scope>NUCLEOTIDE SEQUENCE</scope>
    <source>
        <strain evidence="1">Salmonella enterica</strain>
    </source>
</reference>
<evidence type="ECO:0000313" key="1">
    <source>
        <dbReference type="EMBL" id="HAB5241103.1"/>
    </source>
</evidence>
<dbReference type="EMBL" id="DAAGZU010000031">
    <property type="protein sequence ID" value="HAB5241103.1"/>
    <property type="molecule type" value="Genomic_DNA"/>
</dbReference>
<protein>
    <submittedName>
        <fullName evidence="1">Uncharacterized protein</fullName>
    </submittedName>
</protein>
<reference evidence="1" key="2">
    <citation type="submission" date="2019-10" db="EMBL/GenBank/DDBJ databases">
        <authorList>
            <consortium name="NCBI Pathogen Detection Project"/>
        </authorList>
    </citation>
    <scope>NUCLEOTIDE SEQUENCE</scope>
    <source>
        <strain evidence="1">Salmonella enterica</strain>
    </source>
</reference>